<feature type="compositionally biased region" description="Low complexity" evidence="1">
    <location>
        <begin position="123"/>
        <end position="133"/>
    </location>
</feature>
<protein>
    <submittedName>
        <fullName evidence="3">Uncharacterized protein</fullName>
    </submittedName>
</protein>
<feature type="signal peptide" evidence="2">
    <location>
        <begin position="1"/>
        <end position="26"/>
    </location>
</feature>
<dbReference type="AlphaFoldDB" id="A0A1Y2BI48"/>
<feature type="compositionally biased region" description="Acidic residues" evidence="1">
    <location>
        <begin position="113"/>
        <end position="122"/>
    </location>
</feature>
<evidence type="ECO:0000313" key="4">
    <source>
        <dbReference type="Proteomes" id="UP000193986"/>
    </source>
</evidence>
<feature type="compositionally biased region" description="Low complexity" evidence="1">
    <location>
        <begin position="69"/>
        <end position="84"/>
    </location>
</feature>
<feature type="chain" id="PRO_5012688806" evidence="2">
    <location>
        <begin position="27"/>
        <end position="133"/>
    </location>
</feature>
<keyword evidence="2" id="KW-0732">Signal</keyword>
<sequence>MIGGGTGLFLIATAFLSGANISRTAAIMTIACGSTYGVLHEVVEKTRNKLERPRPTEETLMTAFNADETTATTPTTSTASPASSREGSIAPVSEDLTRGDGGSDIGAQRSDDTTDESEEEEVLTMLTTTSSRW</sequence>
<accession>A0A1Y2BI48</accession>
<feature type="region of interest" description="Disordered" evidence="1">
    <location>
        <begin position="63"/>
        <end position="133"/>
    </location>
</feature>
<proteinExistence type="predicted"/>
<organism evidence="3 4">
    <name type="scientific">Naematelia encephala</name>
    <dbReference type="NCBI Taxonomy" id="71784"/>
    <lineage>
        <taxon>Eukaryota</taxon>
        <taxon>Fungi</taxon>
        <taxon>Dikarya</taxon>
        <taxon>Basidiomycota</taxon>
        <taxon>Agaricomycotina</taxon>
        <taxon>Tremellomycetes</taxon>
        <taxon>Tremellales</taxon>
        <taxon>Naemateliaceae</taxon>
        <taxon>Naematelia</taxon>
    </lineage>
</organism>
<name>A0A1Y2BI48_9TREE</name>
<evidence type="ECO:0000256" key="2">
    <source>
        <dbReference type="SAM" id="SignalP"/>
    </source>
</evidence>
<evidence type="ECO:0000256" key="1">
    <source>
        <dbReference type="SAM" id="MobiDB-lite"/>
    </source>
</evidence>
<dbReference type="InParanoid" id="A0A1Y2BI48"/>
<gene>
    <name evidence="3" type="ORF">BCR39DRAFT_517227</name>
</gene>
<reference evidence="3 4" key="1">
    <citation type="submission" date="2016-07" db="EMBL/GenBank/DDBJ databases">
        <title>Pervasive Adenine N6-methylation of Active Genes in Fungi.</title>
        <authorList>
            <consortium name="DOE Joint Genome Institute"/>
            <person name="Mondo S.J."/>
            <person name="Dannebaum R.O."/>
            <person name="Kuo R.C."/>
            <person name="Labutti K."/>
            <person name="Haridas S."/>
            <person name="Kuo A."/>
            <person name="Salamov A."/>
            <person name="Ahrendt S.R."/>
            <person name="Lipzen A."/>
            <person name="Sullivan W."/>
            <person name="Andreopoulos W.B."/>
            <person name="Clum A."/>
            <person name="Lindquist E."/>
            <person name="Daum C."/>
            <person name="Ramamoorthy G.K."/>
            <person name="Gryganskyi A."/>
            <person name="Culley D."/>
            <person name="Magnuson J.K."/>
            <person name="James T.Y."/>
            <person name="O'Malley M.A."/>
            <person name="Stajich J.E."/>
            <person name="Spatafora J.W."/>
            <person name="Visel A."/>
            <person name="Grigoriev I.V."/>
        </authorList>
    </citation>
    <scope>NUCLEOTIDE SEQUENCE [LARGE SCALE GENOMIC DNA]</scope>
    <source>
        <strain evidence="3 4">68-887.2</strain>
    </source>
</reference>
<evidence type="ECO:0000313" key="3">
    <source>
        <dbReference type="EMBL" id="ORY34250.1"/>
    </source>
</evidence>
<dbReference type="Proteomes" id="UP000193986">
    <property type="component" value="Unassembled WGS sequence"/>
</dbReference>
<comment type="caution">
    <text evidence="3">The sequence shown here is derived from an EMBL/GenBank/DDBJ whole genome shotgun (WGS) entry which is preliminary data.</text>
</comment>
<dbReference type="EMBL" id="MCFC01000003">
    <property type="protein sequence ID" value="ORY34250.1"/>
    <property type="molecule type" value="Genomic_DNA"/>
</dbReference>
<keyword evidence="4" id="KW-1185">Reference proteome</keyword>